<evidence type="ECO:0000313" key="1">
    <source>
        <dbReference type="EMBL" id="QFP42628.1"/>
    </source>
</evidence>
<gene>
    <name evidence="1" type="ORF">F9Y90_05950</name>
    <name evidence="2" type="ORF">F9Y91_05890</name>
</gene>
<proteinExistence type="predicted"/>
<dbReference type="InterPro" id="IPR009791">
    <property type="entry name" value="DUF1357"/>
</dbReference>
<sequence length="36" mass="4278">MLSKGYSLDEILLDQSRELTRKYVSPEQIRIHAHLH</sequence>
<reference evidence="1" key="1">
    <citation type="submission" date="2019-10" db="EMBL/GenBank/DDBJ databases">
        <title>Whole genome sequencing of Borrelia miyamotoi strains isolated in Europe.</title>
        <authorList>
            <person name="Sprong H."/>
            <person name="Azagi T."/>
            <person name="Kuleshov K.V."/>
            <person name="Platonov A.E."/>
            <person name="Hoornstra D."/>
            <person name="Hovius J.W."/>
        </authorList>
    </citation>
    <scope>NUCLEOTIDE SEQUENCE</scope>
    <source>
        <strain evidence="2">NL-IR-1</strain>
        <strain evidence="1">NL-IR-2</strain>
        <plasmid evidence="1">unnamed</plasmid>
    </source>
</reference>
<protein>
    <submittedName>
        <fullName evidence="1">DUF1357 family protein</fullName>
    </submittedName>
</protein>
<geneLocation type="plasmid" evidence="1">
    <name>unnamed</name>
</geneLocation>
<accession>A0A5P8ARX0</accession>
<dbReference type="AlphaFoldDB" id="A0A5P8ARX0"/>
<organism evidence="1">
    <name type="scientific">Borrelia miyamotoi</name>
    <dbReference type="NCBI Taxonomy" id="47466"/>
    <lineage>
        <taxon>Bacteria</taxon>
        <taxon>Pseudomonadati</taxon>
        <taxon>Spirochaetota</taxon>
        <taxon>Spirochaetia</taxon>
        <taxon>Spirochaetales</taxon>
        <taxon>Borreliaceae</taxon>
        <taxon>Borrelia</taxon>
    </lineage>
</organism>
<dbReference type="Pfam" id="PF07094">
    <property type="entry name" value="DUF1357"/>
    <property type="match status" value="1"/>
</dbReference>
<dbReference type="EMBL" id="CP044820">
    <property type="protein sequence ID" value="QFP48737.1"/>
    <property type="molecule type" value="Genomic_DNA"/>
</dbReference>
<dbReference type="EMBL" id="CP044673">
    <property type="protein sequence ID" value="QFP42628.1"/>
    <property type="molecule type" value="Genomic_DNA"/>
</dbReference>
<evidence type="ECO:0000313" key="2">
    <source>
        <dbReference type="EMBL" id="QFP48737.1"/>
    </source>
</evidence>
<keyword evidence="1" id="KW-0614">Plasmid</keyword>
<name>A0A5P8ARX0_9SPIR</name>